<dbReference type="InterPro" id="IPR036390">
    <property type="entry name" value="WH_DNA-bd_sf"/>
</dbReference>
<evidence type="ECO:0000313" key="2">
    <source>
        <dbReference type="EMBL" id="OQS38878.1"/>
    </source>
</evidence>
<accession>A0A1W0CW22</accession>
<dbReference type="SUPFAM" id="SSF46785">
    <property type="entry name" value="Winged helix' DNA-binding domain"/>
    <property type="match status" value="1"/>
</dbReference>
<protein>
    <submittedName>
        <fullName evidence="2">MarR family transcriptional regulator</fullName>
    </submittedName>
</protein>
<comment type="caution">
    <text evidence="2">The sequence shown here is derived from an EMBL/GenBank/DDBJ whole genome shotgun (WGS) entry which is preliminary data.</text>
</comment>
<proteinExistence type="predicted"/>
<dbReference type="Gene3D" id="1.10.10.10">
    <property type="entry name" value="Winged helix-like DNA-binding domain superfamily/Winged helix DNA-binding domain"/>
    <property type="match status" value="1"/>
</dbReference>
<organism evidence="2 3">
    <name type="scientific">Chromobacterium haemolyticum</name>
    <dbReference type="NCBI Taxonomy" id="394935"/>
    <lineage>
        <taxon>Bacteria</taxon>
        <taxon>Pseudomonadati</taxon>
        <taxon>Pseudomonadota</taxon>
        <taxon>Betaproteobacteria</taxon>
        <taxon>Neisseriales</taxon>
        <taxon>Chromobacteriaceae</taxon>
        <taxon>Chromobacterium</taxon>
    </lineage>
</organism>
<dbReference type="InterPro" id="IPR036388">
    <property type="entry name" value="WH-like_DNA-bd_sf"/>
</dbReference>
<dbReference type="Proteomes" id="UP000192721">
    <property type="component" value="Unassembled WGS sequence"/>
</dbReference>
<evidence type="ECO:0000259" key="1">
    <source>
        <dbReference type="Pfam" id="PF08279"/>
    </source>
</evidence>
<dbReference type="InterPro" id="IPR013196">
    <property type="entry name" value="HTH_11"/>
</dbReference>
<gene>
    <name evidence="2" type="ORF">B0T45_12380</name>
</gene>
<feature type="domain" description="Helix-turn-helix type 11" evidence="1">
    <location>
        <begin position="7"/>
        <end position="45"/>
    </location>
</feature>
<dbReference type="RefSeq" id="WP_081555691.1">
    <property type="nucleotide sequence ID" value="NZ_MUKV01000014.1"/>
</dbReference>
<evidence type="ECO:0000313" key="3">
    <source>
        <dbReference type="Proteomes" id="UP000192721"/>
    </source>
</evidence>
<dbReference type="Pfam" id="PF08279">
    <property type="entry name" value="HTH_11"/>
    <property type="match status" value="1"/>
</dbReference>
<reference evidence="2 3" key="1">
    <citation type="submission" date="2017-02" db="EMBL/GenBank/DDBJ databases">
        <title>Chromobacterium haemolyticum H5244.</title>
        <authorList>
            <person name="Gulvik C.A."/>
        </authorList>
    </citation>
    <scope>NUCLEOTIDE SEQUENCE [LARGE SCALE GENOMIC DNA]</scope>
    <source>
        <strain evidence="2 3">H5244</strain>
    </source>
</reference>
<sequence>MNSADRLLYLLKTRGPLTAQALAAELGLTSMGARKHLLVLEEKGLARMETLAQGVGRPAQLWSLTERGHGRFPDRHADLTLQLLAQVRELFGEAGLESLIQRREAQSEEEYRQAMSGAGALADRVAALTRIRSQEGYMAEARQDGDCWLLLENHCPICAAARQCQGLCRSELALFARVLGPRAEVRRLEHALDEGGRRCVYRIVPLAE</sequence>
<dbReference type="PANTHER" id="PTHR38600:SF2">
    <property type="entry name" value="SLL0088 PROTEIN"/>
    <property type="match status" value="1"/>
</dbReference>
<dbReference type="AlphaFoldDB" id="A0A1W0CW22"/>
<dbReference type="PANTHER" id="PTHR38600">
    <property type="entry name" value="TRANSCRIPTIONAL REGULATORY PROTEIN"/>
    <property type="match status" value="1"/>
</dbReference>
<name>A0A1W0CW22_9NEIS</name>
<dbReference type="EMBL" id="MUKV01000014">
    <property type="protein sequence ID" value="OQS38878.1"/>
    <property type="molecule type" value="Genomic_DNA"/>
</dbReference>